<keyword evidence="5 12" id="KW-1133">Transmembrane helix</keyword>
<sequence length="2065" mass="226741">MAEGEPESTQKFVKGGQNDISAGPIQQRRCTDILCLVIFLVHWLGFMAVTFAGVKDGDPRKLYKPRDFMGGYCGINDFEGQPKLLMTMNVSIMVDQVAEQLVCSSSARNSLQAIMSNSEYSQYLCACCIVPCGSCTSNLGLVDISDPNDVSGVIGGRMSELTDPSKASELMSSGSNNAMSFSASKIWSEATKYFVSVCMSDSCKIPAVNSSTAGVRNYTYSPAPDVTWKMAWDTLASNPSVPAGIRSTINSSFTFFALPSSRCPYEAMYCVPFPGLAFTDASMDYCTPKIASAVSDALGSATSAALEGSAMSAISEASTASVGSAAGDLMATLDAFCVVAFLSFVVSLVFMVLLRFLIGTVVWASLFLVFAFLVIGGGILYVRSYQCAGSGLVQTGLSTGVAVAVVVQTTAVNKATGAATVSEAMTGSGWDYRGAQTRTRSGILCQKWDSQYPHEGTWNATYYPNRGLEGNNYCRNPGNASTIWCQTTDEEVLWELCSPVGIIIEGCTNGFQVGDERIRKALEIVAYILWGLAGIWFLIVVLLNKRIRLAIAVNKVAAQFVYNNPLILAVPIVQIVIAFFWLLVWMSCASFILSQVPTGYVPSESFATYAEAYGTDTVPGKCTDKWPTGFVWKSSGDLSATNDTCSGNMGNVSGMVPACWKCGDPRYVMDARFAYVFFTLLWNNAFLVAIGQCVVAGAVAGWFFMHKDDRGKLPCIRAAVKRTFRYHLGSLAFGAFILAVVQFIRYLMKYLEKQGQAQKNRLMVLILRIVGCCLWCLEKFIKFLNKNAYIQVAIMGTNFCTSAKNAFSLITRNMLRFGVVAILGSVVHAIGFTFIVVTTTGLGYLILQAMEPDISPTFPVLSYLLCGYLMAMLFMNIFSMAVDTSLQCFIAAEEMGVAKDFVPGPLQSLVNSNPSKPKVDVTRVGLTRVQIRQLQRESLSLGVGRAQESRQYVRHKQPHPPQAPNQLQSRPHHLPGAPQAQHLQPQLNPQLNPRPLHQQTQPKEAKQAALADPERQTQQFKKAEQELQPAVDHDAGLQLAGQAKPQHVSSTRQSGQKREEGPLRRVDGRAEAASASAALEREREAAAACEGEGEVVGDRSDLRASRAPQSSEISRQQELLASSEFEDEVEAEPGIGATGHTTFDFDVTLLPSSCELPAGVTVTTEDNNKNNNDNNNYNKAGSRDSFGAGPQPELLGAGLAVRDQLPPALRRRLDSRVRKRTPGGGGADAEDNNDNNNNSLFDEGRVRSAVGLGVQNRNPNRGGNLPPRSSSVVPSAPVAGSPGRSSSSTPPRPTKGGGRSSSAPSAPAGGRQMFDKNELRAASREVFVEAIRLYAAKIGVAEVKDLAECTLRPSQSPVRVYVRKRPLLPPQDGTDAESSEFDVVTIVPGSGPLPTTLALHNCLFQADLKTPVIHHLSFDFDYVFHQQMQDHEVYRLSVCELVAGVWSERVAPSTEFLAALAAGTHKFRWFNCVTFNPLIQEGYDALGYKLTNPDHDVLCDQQPQAEHVTAASAMVEEADPFVNKAKRLLAGGSELRSLSARFHKCSLYATWWGPLFARWFQLAIQQEVRGRDAATKPISLLTGGTQIGGGSYDSYMEEHKSRLEGDIEYTTRKLELEQRRRFRLDKDLTMAESEFTQKRARYKKWQSAEDDAVANKAADVLQLEKRLELAIAELNRGNSDNKTLRDQVDALRKERQLMDAVFKQVEKGISGSRRAIDDLNGSINADRLGHNDAQEKAEALSKMLERERRAFHCQTEEMKVNIQKENDIQREQDISKGAGRIGHGAKHGSGKKNYMVADEEEAFSEHAMHRRILKVCFLNTIQRRHIKQHQKNIEVFEQAFATIKSSTGISDIEEIVKIFIGLEQRNFSLLTYVNQLNREIESIEIRNRELHEQLEVHQLEEMHSDLRKSTALSEITSQIGKTRAATVEKDTMVNELATSLEGCRPHIWNIVSVLKEEIPTMVSVGYEGATPTMKIAAPDEHDSQMNHHLMYLEEALLLFKMCLSTDASQKSLPRPGLCFVAFFKALAVLLLLLLLLLWLLLLLLALVSVSAGWYLVVLIAFVVTC</sequence>
<dbReference type="Pfam" id="PF04515">
    <property type="entry name" value="Choline_transpo"/>
    <property type="match status" value="1"/>
</dbReference>
<evidence type="ECO:0000259" key="13">
    <source>
        <dbReference type="PROSITE" id="PS50070"/>
    </source>
</evidence>
<keyword evidence="7 12" id="KW-0472">Membrane</keyword>
<evidence type="ECO:0000256" key="11">
    <source>
        <dbReference type="SAM" id="MobiDB-lite"/>
    </source>
</evidence>
<comment type="similarity">
    <text evidence="2">Belongs to the CTL (choline transporter-like) family.</text>
</comment>
<feature type="transmembrane region" description="Helical" evidence="12">
    <location>
        <begin position="329"/>
        <end position="354"/>
    </location>
</feature>
<evidence type="ECO:0000256" key="3">
    <source>
        <dbReference type="ARBA" id="ARBA00022572"/>
    </source>
</evidence>
<comment type="subcellular location">
    <subcellularLocation>
        <location evidence="1">Membrane</location>
        <topology evidence="1">Multi-pass membrane protein</topology>
    </subcellularLocation>
</comment>
<feature type="compositionally biased region" description="Low complexity" evidence="11">
    <location>
        <begin position="974"/>
        <end position="999"/>
    </location>
</feature>
<feature type="transmembrane region" description="Helical" evidence="12">
    <location>
        <begin position="817"/>
        <end position="846"/>
    </location>
</feature>
<evidence type="ECO:0000313" key="15">
    <source>
        <dbReference type="Proteomes" id="UP000654075"/>
    </source>
</evidence>
<comment type="caution">
    <text evidence="14">The sequence shown here is derived from an EMBL/GenBank/DDBJ whole genome shotgun (WGS) entry which is preliminary data.</text>
</comment>
<keyword evidence="6 10" id="KW-0175">Coiled coil</keyword>
<dbReference type="InterPro" id="IPR018056">
    <property type="entry name" value="Kringle_CS"/>
</dbReference>
<feature type="compositionally biased region" description="Low complexity" evidence="11">
    <location>
        <begin position="1300"/>
        <end position="1311"/>
    </location>
</feature>
<dbReference type="PROSITE" id="PS00021">
    <property type="entry name" value="KRINGLE_1"/>
    <property type="match status" value="1"/>
</dbReference>
<feature type="region of interest" description="Disordered" evidence="11">
    <location>
        <begin position="1253"/>
        <end position="1312"/>
    </location>
</feature>
<organism evidence="14 15">
    <name type="scientific">Polarella glacialis</name>
    <name type="common">Dinoflagellate</name>
    <dbReference type="NCBI Taxonomy" id="89957"/>
    <lineage>
        <taxon>Eukaryota</taxon>
        <taxon>Sar</taxon>
        <taxon>Alveolata</taxon>
        <taxon>Dinophyceae</taxon>
        <taxon>Suessiales</taxon>
        <taxon>Suessiaceae</taxon>
        <taxon>Polarella</taxon>
    </lineage>
</organism>
<feature type="domain" description="Kringle" evidence="13">
    <location>
        <begin position="423"/>
        <end position="507"/>
    </location>
</feature>
<keyword evidence="9" id="KW-0325">Glycoprotein</keyword>
<feature type="compositionally biased region" description="Polar residues" evidence="11">
    <location>
        <begin position="1107"/>
        <end position="1120"/>
    </location>
</feature>
<feature type="region of interest" description="Disordered" evidence="11">
    <location>
        <begin position="943"/>
        <end position="1129"/>
    </location>
</feature>
<dbReference type="InterPro" id="IPR027417">
    <property type="entry name" value="P-loop_NTPase"/>
</dbReference>
<dbReference type="PROSITE" id="PS50070">
    <property type="entry name" value="KRINGLE_2"/>
    <property type="match status" value="1"/>
</dbReference>
<dbReference type="InterPro" id="IPR038178">
    <property type="entry name" value="Kringle_sf"/>
</dbReference>
<keyword evidence="15" id="KW-1185">Reference proteome</keyword>
<dbReference type="Proteomes" id="UP000654075">
    <property type="component" value="Unassembled WGS sequence"/>
</dbReference>
<dbReference type="Gene3D" id="2.40.20.10">
    <property type="entry name" value="Plasminogen Kringle 4"/>
    <property type="match status" value="1"/>
</dbReference>
<dbReference type="SUPFAM" id="SSF57440">
    <property type="entry name" value="Kringle-like"/>
    <property type="match status" value="1"/>
</dbReference>
<feature type="compositionally biased region" description="Basic and acidic residues" evidence="11">
    <location>
        <begin position="1056"/>
        <end position="1070"/>
    </location>
</feature>
<proteinExistence type="inferred from homology"/>
<feature type="transmembrane region" description="Helical" evidence="12">
    <location>
        <begin position="685"/>
        <end position="705"/>
    </location>
</feature>
<evidence type="ECO:0000256" key="5">
    <source>
        <dbReference type="ARBA" id="ARBA00022989"/>
    </source>
</evidence>
<dbReference type="Pfam" id="PF00051">
    <property type="entry name" value="Kringle"/>
    <property type="match status" value="1"/>
</dbReference>
<evidence type="ECO:0000256" key="9">
    <source>
        <dbReference type="ARBA" id="ARBA00023180"/>
    </source>
</evidence>
<evidence type="ECO:0000256" key="10">
    <source>
        <dbReference type="SAM" id="Coils"/>
    </source>
</evidence>
<dbReference type="SUPFAM" id="SSF52540">
    <property type="entry name" value="P-loop containing nucleoside triphosphate hydrolases"/>
    <property type="match status" value="1"/>
</dbReference>
<feature type="transmembrane region" description="Helical" evidence="12">
    <location>
        <begin position="361"/>
        <end position="382"/>
    </location>
</feature>
<keyword evidence="4 12" id="KW-0812">Transmembrane</keyword>
<dbReference type="Pfam" id="PF21773">
    <property type="entry name" value="ODAD1_CC"/>
    <property type="match status" value="1"/>
</dbReference>
<feature type="transmembrane region" description="Helical" evidence="12">
    <location>
        <begin position="524"/>
        <end position="544"/>
    </location>
</feature>
<evidence type="ECO:0000256" key="6">
    <source>
        <dbReference type="ARBA" id="ARBA00023054"/>
    </source>
</evidence>
<name>A0A813ET23_POLGL</name>
<feature type="transmembrane region" description="Helical" evidence="12">
    <location>
        <begin position="2043"/>
        <end position="2063"/>
    </location>
</feature>
<feature type="coiled-coil region" evidence="10">
    <location>
        <begin position="1873"/>
        <end position="1900"/>
    </location>
</feature>
<feature type="compositionally biased region" description="Low complexity" evidence="11">
    <location>
        <begin position="1256"/>
        <end position="1289"/>
    </location>
</feature>
<feature type="compositionally biased region" description="Low complexity" evidence="11">
    <location>
        <begin position="1169"/>
        <end position="1179"/>
    </location>
</feature>
<dbReference type="PANTHER" id="PTHR12385:SF14">
    <property type="entry name" value="CHOLINE TRANSPORTER-LIKE 2"/>
    <property type="match status" value="1"/>
</dbReference>
<feature type="transmembrane region" description="Helical" evidence="12">
    <location>
        <begin position="858"/>
        <end position="878"/>
    </location>
</feature>
<dbReference type="EMBL" id="CAJNNV010015427">
    <property type="protein sequence ID" value="CAE8603470.1"/>
    <property type="molecule type" value="Genomic_DNA"/>
</dbReference>
<feature type="transmembrane region" description="Helical" evidence="12">
    <location>
        <begin position="33"/>
        <end position="54"/>
    </location>
</feature>
<dbReference type="PANTHER" id="PTHR12385">
    <property type="entry name" value="CHOLINE TRANSPORTER-LIKE (SLC FAMILY 44)"/>
    <property type="match status" value="1"/>
</dbReference>
<dbReference type="GO" id="GO:0016020">
    <property type="term" value="C:membrane"/>
    <property type="evidence" value="ECO:0007669"/>
    <property type="project" value="UniProtKB-SubCell"/>
</dbReference>
<dbReference type="GO" id="GO:0022857">
    <property type="term" value="F:transmembrane transporter activity"/>
    <property type="evidence" value="ECO:0007669"/>
    <property type="project" value="InterPro"/>
</dbReference>
<gene>
    <name evidence="14" type="ORF">PGLA1383_LOCUS21680</name>
</gene>
<dbReference type="InterPro" id="IPR000001">
    <property type="entry name" value="Kringle"/>
</dbReference>
<evidence type="ECO:0000256" key="7">
    <source>
        <dbReference type="ARBA" id="ARBA00023136"/>
    </source>
</evidence>
<evidence type="ECO:0000313" key="14">
    <source>
        <dbReference type="EMBL" id="CAE8603470.1"/>
    </source>
</evidence>
<evidence type="ECO:0000256" key="4">
    <source>
        <dbReference type="ARBA" id="ARBA00022692"/>
    </source>
</evidence>
<feature type="transmembrane region" description="Helical" evidence="12">
    <location>
        <begin position="565"/>
        <end position="593"/>
    </location>
</feature>
<feature type="transmembrane region" description="Helical" evidence="12">
    <location>
        <begin position="2017"/>
        <end position="2037"/>
    </location>
</feature>
<dbReference type="PRINTS" id="PR00018">
    <property type="entry name" value="KRINGLE"/>
</dbReference>
<feature type="transmembrane region" description="Helical" evidence="12">
    <location>
        <begin position="760"/>
        <end position="777"/>
    </location>
</feature>
<accession>A0A813ET23</accession>
<feature type="compositionally biased region" description="Basic and acidic residues" evidence="11">
    <location>
        <begin position="1021"/>
        <end position="1035"/>
    </location>
</feature>
<evidence type="ECO:0000256" key="8">
    <source>
        <dbReference type="ARBA" id="ARBA00023157"/>
    </source>
</evidence>
<dbReference type="InterPro" id="IPR049258">
    <property type="entry name" value="ODAD1_CC"/>
</dbReference>
<dbReference type="SMART" id="SM00130">
    <property type="entry name" value="KR"/>
    <property type="match status" value="1"/>
</dbReference>
<feature type="region of interest" description="Disordered" evidence="11">
    <location>
        <begin position="1161"/>
        <end position="1241"/>
    </location>
</feature>
<evidence type="ECO:0000256" key="2">
    <source>
        <dbReference type="ARBA" id="ARBA00007168"/>
    </source>
</evidence>
<reference evidence="14" key="1">
    <citation type="submission" date="2021-02" db="EMBL/GenBank/DDBJ databases">
        <authorList>
            <person name="Dougan E. K."/>
            <person name="Rhodes N."/>
            <person name="Thang M."/>
            <person name="Chan C."/>
        </authorList>
    </citation>
    <scope>NUCLEOTIDE SEQUENCE</scope>
</reference>
<dbReference type="InterPro" id="IPR013806">
    <property type="entry name" value="Kringle-like"/>
</dbReference>
<feature type="transmembrane region" description="Helical" evidence="12">
    <location>
        <begin position="726"/>
        <end position="748"/>
    </location>
</feature>
<evidence type="ECO:0000256" key="12">
    <source>
        <dbReference type="SAM" id="Phobius"/>
    </source>
</evidence>
<evidence type="ECO:0000256" key="1">
    <source>
        <dbReference type="ARBA" id="ARBA00004141"/>
    </source>
</evidence>
<protein>
    <recommendedName>
        <fullName evidence="13">Kringle domain-containing protein</fullName>
    </recommendedName>
</protein>
<dbReference type="CDD" id="cd00108">
    <property type="entry name" value="KR"/>
    <property type="match status" value="1"/>
</dbReference>
<dbReference type="InterPro" id="IPR007603">
    <property type="entry name" value="Choline_transptr-like"/>
</dbReference>
<keyword evidence="8" id="KW-1015">Disulfide bond</keyword>
<dbReference type="OrthoDB" id="442176at2759"/>
<keyword evidence="3" id="KW-0420">Kringle</keyword>